<dbReference type="PaxDb" id="880073-Calab_2785"/>
<dbReference type="InParanoid" id="H1XRB1"/>
<dbReference type="CDD" id="cd01300">
    <property type="entry name" value="YtcJ_like"/>
    <property type="match status" value="1"/>
</dbReference>
<dbReference type="Pfam" id="PF07969">
    <property type="entry name" value="Amidohydro_3"/>
    <property type="match status" value="1"/>
</dbReference>
<dbReference type="EMBL" id="CP018099">
    <property type="protein sequence ID" value="APF18381.1"/>
    <property type="molecule type" value="Genomic_DNA"/>
</dbReference>
<gene>
    <name evidence="2" type="ORF">Cabys_1632</name>
    <name evidence="3" type="ORF">Calab_2785</name>
</gene>
<reference evidence="3 4" key="1">
    <citation type="submission" date="2011-09" db="EMBL/GenBank/DDBJ databases">
        <title>The permanent draft genome of Caldithrix abyssi DSM 13497.</title>
        <authorList>
            <consortium name="US DOE Joint Genome Institute (JGI-PGF)"/>
            <person name="Lucas S."/>
            <person name="Han J."/>
            <person name="Lapidus A."/>
            <person name="Bruce D."/>
            <person name="Goodwin L."/>
            <person name="Pitluck S."/>
            <person name="Peters L."/>
            <person name="Kyrpides N."/>
            <person name="Mavromatis K."/>
            <person name="Ivanova N."/>
            <person name="Mikhailova N."/>
            <person name="Chertkov O."/>
            <person name="Detter J.C."/>
            <person name="Tapia R."/>
            <person name="Han C."/>
            <person name="Land M."/>
            <person name="Hauser L."/>
            <person name="Markowitz V."/>
            <person name="Cheng J.-F."/>
            <person name="Hugenholtz P."/>
            <person name="Woyke T."/>
            <person name="Wu D."/>
            <person name="Spring S."/>
            <person name="Brambilla E."/>
            <person name="Klenk H.-P."/>
            <person name="Eisen J.A."/>
        </authorList>
    </citation>
    <scope>NUCLEOTIDE SEQUENCE [LARGE SCALE GENOMIC DNA]</scope>
    <source>
        <strain evidence="3 4">DSM 13497</strain>
    </source>
</reference>
<dbReference type="InterPro" id="IPR011059">
    <property type="entry name" value="Metal-dep_hydrolase_composite"/>
</dbReference>
<dbReference type="Proteomes" id="UP000004671">
    <property type="component" value="Chromosome"/>
</dbReference>
<dbReference type="OrthoDB" id="9811399at2"/>
<dbReference type="AlphaFoldDB" id="H1XRB1"/>
<dbReference type="SUPFAM" id="SSF51556">
    <property type="entry name" value="Metallo-dependent hydrolases"/>
    <property type="match status" value="1"/>
</dbReference>
<dbReference type="InterPro" id="IPR032466">
    <property type="entry name" value="Metal_Hydrolase"/>
</dbReference>
<accession>H1XRB1</accession>
<dbReference type="KEGG" id="caby:Cabys_1632"/>
<dbReference type="eggNOG" id="COG1574">
    <property type="taxonomic scope" value="Bacteria"/>
</dbReference>
<evidence type="ECO:0000259" key="1">
    <source>
        <dbReference type="Pfam" id="PF07969"/>
    </source>
</evidence>
<dbReference type="EMBL" id="CM001402">
    <property type="protein sequence ID" value="EHO42392.1"/>
    <property type="molecule type" value="Genomic_DNA"/>
</dbReference>
<reference evidence="2 5" key="2">
    <citation type="submission" date="2016-11" db="EMBL/GenBank/DDBJ databases">
        <title>Genomic analysis of Caldithrix abyssi and proposal of a novel bacterial phylum Caldithrichaeota.</title>
        <authorList>
            <person name="Kublanov I."/>
            <person name="Sigalova O."/>
            <person name="Gavrilov S."/>
            <person name="Lebedinsky A."/>
            <person name="Ivanova N."/>
            <person name="Daum C."/>
            <person name="Reddy T."/>
            <person name="Klenk H.P."/>
            <person name="Goker M."/>
            <person name="Reva O."/>
            <person name="Miroshnichenko M."/>
            <person name="Kyprides N."/>
            <person name="Woyke T."/>
            <person name="Gelfand M."/>
        </authorList>
    </citation>
    <scope>NUCLEOTIDE SEQUENCE [LARGE SCALE GENOMIC DNA]</scope>
    <source>
        <strain evidence="2 5">LF13</strain>
    </source>
</reference>
<dbReference type="GO" id="GO:0016810">
    <property type="term" value="F:hydrolase activity, acting on carbon-nitrogen (but not peptide) bonds"/>
    <property type="evidence" value="ECO:0007669"/>
    <property type="project" value="InterPro"/>
</dbReference>
<feature type="domain" description="Amidohydrolase 3" evidence="1">
    <location>
        <begin position="71"/>
        <end position="560"/>
    </location>
</feature>
<dbReference type="Gene3D" id="3.10.310.70">
    <property type="match status" value="1"/>
</dbReference>
<evidence type="ECO:0000313" key="3">
    <source>
        <dbReference type="EMBL" id="EHO42392.1"/>
    </source>
</evidence>
<dbReference type="HOGENOM" id="CLU_009942_1_0_0"/>
<evidence type="ECO:0000313" key="4">
    <source>
        <dbReference type="Proteomes" id="UP000004671"/>
    </source>
</evidence>
<dbReference type="Gene3D" id="2.30.40.10">
    <property type="entry name" value="Urease, subunit C, domain 1"/>
    <property type="match status" value="1"/>
</dbReference>
<dbReference type="Gene3D" id="3.20.20.140">
    <property type="entry name" value="Metal-dependent hydrolases"/>
    <property type="match status" value="1"/>
</dbReference>
<dbReference type="PANTHER" id="PTHR22642:SF2">
    <property type="entry name" value="PROTEIN LONG AFTER FAR-RED 3"/>
    <property type="match status" value="1"/>
</dbReference>
<dbReference type="InterPro" id="IPR013108">
    <property type="entry name" value="Amidohydro_3"/>
</dbReference>
<keyword evidence="3" id="KW-0378">Hydrolase</keyword>
<dbReference type="SUPFAM" id="SSF51338">
    <property type="entry name" value="Composite domain of metallo-dependent hydrolases"/>
    <property type="match status" value="1"/>
</dbReference>
<evidence type="ECO:0000313" key="5">
    <source>
        <dbReference type="Proteomes" id="UP000183868"/>
    </source>
</evidence>
<dbReference type="PROSITE" id="PS51257">
    <property type="entry name" value="PROKAR_LIPOPROTEIN"/>
    <property type="match status" value="1"/>
</dbReference>
<protein>
    <submittedName>
        <fullName evidence="3">Amidohydrolase 3</fullName>
    </submittedName>
</protein>
<dbReference type="PANTHER" id="PTHR22642">
    <property type="entry name" value="IMIDAZOLONEPROPIONASE"/>
    <property type="match status" value="1"/>
</dbReference>
<dbReference type="RefSeq" id="WP_006929713.1">
    <property type="nucleotide sequence ID" value="NZ_CM001402.1"/>
</dbReference>
<evidence type="ECO:0000313" key="2">
    <source>
        <dbReference type="EMBL" id="APF18381.1"/>
    </source>
</evidence>
<organism evidence="3 4">
    <name type="scientific">Caldithrix abyssi DSM 13497</name>
    <dbReference type="NCBI Taxonomy" id="880073"/>
    <lineage>
        <taxon>Bacteria</taxon>
        <taxon>Pseudomonadati</taxon>
        <taxon>Calditrichota</taxon>
        <taxon>Calditrichia</taxon>
        <taxon>Calditrichales</taxon>
        <taxon>Calditrichaceae</taxon>
        <taxon>Caldithrix</taxon>
    </lineage>
</organism>
<keyword evidence="4" id="KW-1185">Reference proteome</keyword>
<dbReference type="STRING" id="880073.Cabys_1632"/>
<dbReference type="Proteomes" id="UP000183868">
    <property type="component" value="Chromosome"/>
</dbReference>
<proteinExistence type="predicted"/>
<name>H1XRB1_CALAY</name>
<sequence precursor="true">MRTMALWLMLTLGLITACQKGPEADLILLNGRIVTLDSHNTIAQALAVKGDRILAVGKTAEIEKMKGETTRVIDLKGALVTPGLIEGHAHFLGLGEALLRLDLTRTRSWQDIVDSVAHRAAQAKAGEWIIGRGWHQEKWDSRPKKLVEGYPVHDALSQVSPENPVILTHASGHALFINRKAMEMAGITRQTPNPKGGKIIRDARGNPTGVLLENAMDLVWKVYHQQVGENPQQQKLRAAKKAMQACLKNGITSFHDAGASFADIEFFKRLAETEQLKVRLYVMILEPDQRLRQMLSQYRLIGYANNFLTVRAIKRYMDGALGSHGAWLFKPYDDAPGSVGYNVISPDSLLATARIAIKHGFQLCTHAIGDRANHEVLDVYERVFKENPDKQDLRWRIEHAQLIHPVDVPRFASLGVIAAMQGIHCTSDGPWVEQRIGEKRAREEAYLWQTLWQSGAVVANGTDAPVEPIDPLANFYALITRRMKNGAYFYPEQSLDAMQALKAYTYNNAYAAFEEQLKGSLEPGKLADVTVFSRDILNDPPYKIPSTKVLYTIIGGKIVYQAADRTVE</sequence>
<dbReference type="InterPro" id="IPR033932">
    <property type="entry name" value="YtcJ-like"/>
</dbReference>